<dbReference type="GO" id="GO:0005524">
    <property type="term" value="F:ATP binding"/>
    <property type="evidence" value="ECO:0007669"/>
    <property type="project" value="UniProtKB-UniRule"/>
</dbReference>
<dbReference type="AlphaFoldDB" id="A0A8T0CE14"/>
<dbReference type="GO" id="GO:0016773">
    <property type="term" value="F:phosphotransferase activity, alcohol group as acceptor"/>
    <property type="evidence" value="ECO:0007669"/>
    <property type="project" value="UniProtKB-UniRule"/>
</dbReference>
<evidence type="ECO:0000256" key="4">
    <source>
        <dbReference type="ARBA" id="ARBA00011988"/>
    </source>
</evidence>
<dbReference type="GO" id="GO:0009244">
    <property type="term" value="P:lipopolysaccharide core region biosynthetic process"/>
    <property type="evidence" value="ECO:0007669"/>
    <property type="project" value="UniProtKB-UniRule"/>
</dbReference>
<evidence type="ECO:0000256" key="5">
    <source>
        <dbReference type="ARBA" id="ARBA00022475"/>
    </source>
</evidence>
<organism evidence="16 17">
    <name type="scientific">Pseudoalteromonas rubra</name>
    <dbReference type="NCBI Taxonomy" id="43658"/>
    <lineage>
        <taxon>Bacteria</taxon>
        <taxon>Pseudomonadati</taxon>
        <taxon>Pseudomonadota</taxon>
        <taxon>Gammaproteobacteria</taxon>
        <taxon>Alteromonadales</taxon>
        <taxon>Pseudoalteromonadaceae</taxon>
        <taxon>Pseudoalteromonas</taxon>
    </lineage>
</organism>
<comment type="caution">
    <text evidence="16">The sequence shown here is derived from an EMBL/GenBank/DDBJ whole genome shotgun (WGS) entry which is preliminary data.</text>
</comment>
<keyword evidence="11 15" id="KW-0448">Lipopolysaccharide biosynthesis</keyword>
<evidence type="ECO:0000256" key="7">
    <source>
        <dbReference type="ARBA" id="ARBA00022679"/>
    </source>
</evidence>
<evidence type="ECO:0000256" key="15">
    <source>
        <dbReference type="HAMAP-Rule" id="MF_00521"/>
    </source>
</evidence>
<dbReference type="GO" id="GO:0005886">
    <property type="term" value="C:plasma membrane"/>
    <property type="evidence" value="ECO:0007669"/>
    <property type="project" value="UniProtKB-SubCell"/>
</dbReference>
<dbReference type="GeneID" id="61356072"/>
<keyword evidence="12 15" id="KW-0472">Membrane</keyword>
<dbReference type="SUPFAM" id="SSF56112">
    <property type="entry name" value="Protein kinase-like (PK-like)"/>
    <property type="match status" value="1"/>
</dbReference>
<sequence length="268" mass="30555">MRFSLTTKAVTLGVYPFSPCYYSVMLKIEQHHNHYLLRTNHTPDTLSLDWFDMAFWQRNNAVVTSKQGRAAAWFVRYTNQDIAVLKHYWRGGLIGKLLKDQYLFTGLKNTRVYLELHLLNQLADLGLPVPTPLGAKVTVSAGIYRADILTHAISGAQSLCERLQSAPLSAQDWQQVAATLARFHHAGAYHDDLNCNNILFDDCGEVYLIDFDKGALKTPAKEWQMANIDRLARSLKKEANRSAQFFCPPQDWQSFIDAYQSEMKKKPV</sequence>
<evidence type="ECO:0000256" key="12">
    <source>
        <dbReference type="ARBA" id="ARBA00023136"/>
    </source>
</evidence>
<keyword evidence="5 15" id="KW-1003">Cell membrane</keyword>
<evidence type="ECO:0000256" key="13">
    <source>
        <dbReference type="ARBA" id="ARBA00029511"/>
    </source>
</evidence>
<evidence type="ECO:0000256" key="9">
    <source>
        <dbReference type="ARBA" id="ARBA00022777"/>
    </source>
</evidence>
<keyword evidence="7 15" id="KW-0808">Transferase</keyword>
<gene>
    <name evidence="15 16" type="primary">kdkA</name>
    <name evidence="16" type="ORF">PRUB_a2048</name>
</gene>
<evidence type="ECO:0000313" key="16">
    <source>
        <dbReference type="EMBL" id="KAF7788939.1"/>
    </source>
</evidence>
<dbReference type="InterPro" id="IPR011009">
    <property type="entry name" value="Kinase-like_dom_sf"/>
</dbReference>
<dbReference type="InterPro" id="IPR022826">
    <property type="entry name" value="KDO_kinase"/>
</dbReference>
<evidence type="ECO:0000256" key="10">
    <source>
        <dbReference type="ARBA" id="ARBA00022840"/>
    </source>
</evidence>
<evidence type="ECO:0000256" key="3">
    <source>
        <dbReference type="ARBA" id="ARBA00010327"/>
    </source>
</evidence>
<keyword evidence="8 15" id="KW-0547">Nucleotide-binding</keyword>
<reference evidence="16 17" key="1">
    <citation type="journal article" date="2012" name="J. Bacteriol.">
        <title>Genome sequence of the cycloprodigiosin-producing bacterial strain Pseudoalteromonas rubra ATCC 29570(T).</title>
        <authorList>
            <person name="Xie B.B."/>
            <person name="Shu Y.L."/>
            <person name="Qin Q.L."/>
            <person name="Rong J.C."/>
            <person name="Zhang X.Y."/>
            <person name="Chen X.L."/>
            <person name="Zhou B.C."/>
            <person name="Zhang Y.Z."/>
        </authorList>
    </citation>
    <scope>NUCLEOTIDE SEQUENCE [LARGE SCALE GENOMIC DNA]</scope>
    <source>
        <strain evidence="16 17">DSM 6842</strain>
    </source>
</reference>
<evidence type="ECO:0000256" key="1">
    <source>
        <dbReference type="ARBA" id="ARBA00004515"/>
    </source>
</evidence>
<evidence type="ECO:0000256" key="2">
    <source>
        <dbReference type="ARBA" id="ARBA00004713"/>
    </source>
</evidence>
<evidence type="ECO:0000256" key="11">
    <source>
        <dbReference type="ARBA" id="ARBA00022985"/>
    </source>
</evidence>
<feature type="active site" evidence="15">
    <location>
        <position position="192"/>
    </location>
</feature>
<comment type="subcellular location">
    <subcellularLocation>
        <location evidence="1 15">Cell inner membrane</location>
        <topology evidence="1 15">Peripheral membrane protein</topology>
        <orientation evidence="1 15">Cytoplasmic side</orientation>
    </subcellularLocation>
</comment>
<comment type="function">
    <text evidence="15">Catalyzes the ATP-dependent phosphorylation of the 3-deoxy-D-manno-octulosonic acid (Kdo) residue in Kdo-lipid IV(A) at the 4-OH position.</text>
</comment>
<evidence type="ECO:0000256" key="6">
    <source>
        <dbReference type="ARBA" id="ARBA00022519"/>
    </source>
</evidence>
<evidence type="ECO:0000313" key="17">
    <source>
        <dbReference type="Proteomes" id="UP000016480"/>
    </source>
</evidence>
<evidence type="ECO:0000256" key="8">
    <source>
        <dbReference type="ARBA" id="ARBA00022741"/>
    </source>
</evidence>
<dbReference type="EMBL" id="AHCD03000020">
    <property type="protein sequence ID" value="KAF7788939.1"/>
    <property type="molecule type" value="Genomic_DNA"/>
</dbReference>
<dbReference type="NCBIfam" id="NF002475">
    <property type="entry name" value="PRK01723.1"/>
    <property type="match status" value="1"/>
</dbReference>
<comment type="similarity">
    <text evidence="3 15">Belongs to the protein kinase superfamily. KdkA/RfaP family.</text>
</comment>
<proteinExistence type="inferred from homology"/>
<protein>
    <recommendedName>
        <fullName evidence="13 15">3-deoxy-D-manno-octulosonic acid kinase</fullName>
        <shortName evidence="15">Kdo kinase</shortName>
        <ecNumber evidence="4 15">2.7.1.166</ecNumber>
    </recommendedName>
</protein>
<comment type="catalytic activity">
    <reaction evidence="14 15">
        <text>an alpha-Kdo-(2-&gt;6)-lipid IVA + ATP = a 4-O-phospho-alpha-Kdo-(2-&gt;6)-lipid IVA + ADP + H(+)</text>
        <dbReference type="Rhea" id="RHEA:74271"/>
        <dbReference type="ChEBI" id="CHEBI:15378"/>
        <dbReference type="ChEBI" id="CHEBI:30616"/>
        <dbReference type="ChEBI" id="CHEBI:176428"/>
        <dbReference type="ChEBI" id="CHEBI:193140"/>
        <dbReference type="ChEBI" id="CHEBI:456216"/>
        <dbReference type="EC" id="2.7.1.166"/>
    </reaction>
</comment>
<keyword evidence="10 15" id="KW-0067">ATP-binding</keyword>
<name>A0A8T0CE14_9GAMM</name>
<dbReference type="HAMAP" id="MF_00521">
    <property type="entry name" value="KDO_kinase"/>
    <property type="match status" value="1"/>
</dbReference>
<keyword evidence="9 15" id="KW-0418">Kinase</keyword>
<dbReference type="EC" id="2.7.1.166" evidence="4 15"/>
<dbReference type="Proteomes" id="UP000016480">
    <property type="component" value="Unassembled WGS sequence"/>
</dbReference>
<dbReference type="Gene3D" id="1.10.510.10">
    <property type="entry name" value="Transferase(Phosphotransferase) domain 1"/>
    <property type="match status" value="1"/>
</dbReference>
<evidence type="ECO:0000256" key="14">
    <source>
        <dbReference type="ARBA" id="ARBA00034417"/>
    </source>
</evidence>
<accession>A0A8T0CE14</accession>
<dbReference type="Pfam" id="PF06293">
    <property type="entry name" value="Kdo"/>
    <property type="match status" value="1"/>
</dbReference>
<dbReference type="RefSeq" id="WP_010383024.1">
    <property type="nucleotide sequence ID" value="NZ_AHCD03000020.1"/>
</dbReference>
<comment type="pathway">
    <text evidence="2 15">Bacterial outer membrane biogenesis; LPS core biosynthesis.</text>
</comment>
<dbReference type="GO" id="GO:0016301">
    <property type="term" value="F:kinase activity"/>
    <property type="evidence" value="ECO:0007669"/>
    <property type="project" value="UniProtKB-KW"/>
</dbReference>
<keyword evidence="6 15" id="KW-0997">Cell inner membrane</keyword>